<dbReference type="AlphaFoldDB" id="A0A833RLZ5"/>
<organism evidence="3 4">
    <name type="scientific">Carex littledalei</name>
    <dbReference type="NCBI Taxonomy" id="544730"/>
    <lineage>
        <taxon>Eukaryota</taxon>
        <taxon>Viridiplantae</taxon>
        <taxon>Streptophyta</taxon>
        <taxon>Embryophyta</taxon>
        <taxon>Tracheophyta</taxon>
        <taxon>Spermatophyta</taxon>
        <taxon>Magnoliopsida</taxon>
        <taxon>Liliopsida</taxon>
        <taxon>Poales</taxon>
        <taxon>Cyperaceae</taxon>
        <taxon>Cyperoideae</taxon>
        <taxon>Cariceae</taxon>
        <taxon>Carex</taxon>
        <taxon>Carex subgen. Euthyceras</taxon>
    </lineage>
</organism>
<feature type="region of interest" description="Disordered" evidence="1">
    <location>
        <begin position="70"/>
        <end position="142"/>
    </location>
</feature>
<dbReference type="Pfam" id="PF00403">
    <property type="entry name" value="HMA"/>
    <property type="match status" value="1"/>
</dbReference>
<proteinExistence type="predicted"/>
<evidence type="ECO:0000259" key="2">
    <source>
        <dbReference type="PROSITE" id="PS50846"/>
    </source>
</evidence>
<dbReference type="PANTHER" id="PTHR46932:SF12">
    <property type="entry name" value="HEAVY METAL-ASSOCIATED ISOPRENYLATED PLANT PROTEIN 47"/>
    <property type="match status" value="1"/>
</dbReference>
<dbReference type="Proteomes" id="UP000623129">
    <property type="component" value="Unassembled WGS sequence"/>
</dbReference>
<evidence type="ECO:0000256" key="1">
    <source>
        <dbReference type="SAM" id="MobiDB-lite"/>
    </source>
</evidence>
<protein>
    <submittedName>
        <fullName evidence="3">Heavy-metal-associated domain-containing protein</fullName>
    </submittedName>
</protein>
<name>A0A833RLZ5_9POAL</name>
<dbReference type="InterPro" id="IPR042885">
    <property type="entry name" value="HIPP47/16"/>
</dbReference>
<sequence length="192" mass="21819">MKQEIVIKVQMRCDKCRTKAMELVASADGINSVTLAGEDRNQLVVVGDGVDAVSLASILRKKVGPTDIIKVGEAPNKTGNGKKNGKNEKKGDGDEKKEKSKGSEKEQKESKDSEKKDGKKDENGKHKEQQYQYNQNQYQNQYQYQYQNEYQYQGPKMEYVQEQQQWYPGYPAYPPVVVYDSPSYSNPNCSIM</sequence>
<keyword evidence="4" id="KW-1185">Reference proteome</keyword>
<reference evidence="3" key="1">
    <citation type="submission" date="2020-01" db="EMBL/GenBank/DDBJ databases">
        <title>Genome sequence of Kobresia littledalei, the first chromosome-level genome in the family Cyperaceae.</title>
        <authorList>
            <person name="Qu G."/>
        </authorList>
    </citation>
    <scope>NUCLEOTIDE SEQUENCE</scope>
    <source>
        <strain evidence="3">C.B.Clarke</strain>
        <tissue evidence="3">Leaf</tissue>
    </source>
</reference>
<dbReference type="Gene3D" id="3.30.70.100">
    <property type="match status" value="1"/>
</dbReference>
<evidence type="ECO:0000313" key="4">
    <source>
        <dbReference type="Proteomes" id="UP000623129"/>
    </source>
</evidence>
<dbReference type="GO" id="GO:0046872">
    <property type="term" value="F:metal ion binding"/>
    <property type="evidence" value="ECO:0007669"/>
    <property type="project" value="InterPro"/>
</dbReference>
<feature type="compositionally biased region" description="Basic and acidic residues" evidence="1">
    <location>
        <begin position="85"/>
        <end position="129"/>
    </location>
</feature>
<gene>
    <name evidence="3" type="ORF">FCM35_KLT17123</name>
</gene>
<comment type="caution">
    <text evidence="3">The sequence shown here is derived from an EMBL/GenBank/DDBJ whole genome shotgun (WGS) entry which is preliminary data.</text>
</comment>
<dbReference type="EMBL" id="SWLB01000005">
    <property type="protein sequence ID" value="KAF3338286.1"/>
    <property type="molecule type" value="Genomic_DNA"/>
</dbReference>
<feature type="compositionally biased region" description="Low complexity" evidence="1">
    <location>
        <begin position="130"/>
        <end position="142"/>
    </location>
</feature>
<dbReference type="PANTHER" id="PTHR46932">
    <property type="entry name" value="HEAVY METAL-ASSOCIATED ISOPRENYLATED PLANT PROTEIN 47"/>
    <property type="match status" value="1"/>
</dbReference>
<dbReference type="PROSITE" id="PS50846">
    <property type="entry name" value="HMA_2"/>
    <property type="match status" value="1"/>
</dbReference>
<dbReference type="InterPro" id="IPR006121">
    <property type="entry name" value="HMA_dom"/>
</dbReference>
<feature type="domain" description="HMA" evidence="2">
    <location>
        <begin position="2"/>
        <end position="71"/>
    </location>
</feature>
<dbReference type="OrthoDB" id="692882at2759"/>
<evidence type="ECO:0000313" key="3">
    <source>
        <dbReference type="EMBL" id="KAF3338286.1"/>
    </source>
</evidence>
<accession>A0A833RLZ5</accession>